<dbReference type="SUPFAM" id="SSF51658">
    <property type="entry name" value="Xylose isomerase-like"/>
    <property type="match status" value="1"/>
</dbReference>
<dbReference type="InterPro" id="IPR036237">
    <property type="entry name" value="Xyl_isomerase-like_sf"/>
</dbReference>
<gene>
    <name evidence="2" type="ORF">QO011_007792</name>
</gene>
<proteinExistence type="predicted"/>
<sequence>MAYKIAFQLYSARNFPPLERQLEGLAQIGYDGVEPWLPAYAASAADFRRKIDAAGLACYGFHLPFKDLVAEPQRFIDIAGTIGARLLIPPYLMPEDRPATAEGWRAIGRDLQRVRDIVAGEGLKLAWHNHDFEYHALPDGSRPIDLLFEGAGADVGYEIDFAWVLRGGGDPLAELKRYGERMLAIQVKDTAPLGTRQEGGWTAMGDGIVDWAALWPLFKETPADHLVVEHDEPADWRQLAQRSYDYLVKLGARG</sequence>
<dbReference type="PANTHER" id="PTHR12110:SF41">
    <property type="entry name" value="INOSOSE DEHYDRATASE"/>
    <property type="match status" value="1"/>
</dbReference>
<reference evidence="2 3" key="1">
    <citation type="submission" date="2023-07" db="EMBL/GenBank/DDBJ databases">
        <title>Genomic Encyclopedia of Type Strains, Phase IV (KMG-IV): sequencing the most valuable type-strain genomes for metagenomic binning, comparative biology and taxonomic classification.</title>
        <authorList>
            <person name="Goeker M."/>
        </authorList>
    </citation>
    <scope>NUCLEOTIDE SEQUENCE [LARGE SCALE GENOMIC DNA]</scope>
    <source>
        <strain evidence="2 3">DSM 19619</strain>
    </source>
</reference>
<dbReference type="PANTHER" id="PTHR12110">
    <property type="entry name" value="HYDROXYPYRUVATE ISOMERASE"/>
    <property type="match status" value="1"/>
</dbReference>
<accession>A0ABU0JMM5</accession>
<protein>
    <submittedName>
        <fullName evidence="2">Sugar phosphate isomerase/epimerase</fullName>
    </submittedName>
</protein>
<name>A0ABU0JMM5_9HYPH</name>
<keyword evidence="3" id="KW-1185">Reference proteome</keyword>
<dbReference type="RefSeq" id="WP_307284907.1">
    <property type="nucleotide sequence ID" value="NZ_JAUSVX010000025.1"/>
</dbReference>
<dbReference type="EMBL" id="JAUSVX010000025">
    <property type="protein sequence ID" value="MDQ0474751.1"/>
    <property type="molecule type" value="Genomic_DNA"/>
</dbReference>
<evidence type="ECO:0000259" key="1">
    <source>
        <dbReference type="Pfam" id="PF01261"/>
    </source>
</evidence>
<evidence type="ECO:0000313" key="3">
    <source>
        <dbReference type="Proteomes" id="UP001242480"/>
    </source>
</evidence>
<organism evidence="2 3">
    <name type="scientific">Labrys wisconsinensis</name>
    <dbReference type="NCBI Taxonomy" id="425677"/>
    <lineage>
        <taxon>Bacteria</taxon>
        <taxon>Pseudomonadati</taxon>
        <taxon>Pseudomonadota</taxon>
        <taxon>Alphaproteobacteria</taxon>
        <taxon>Hyphomicrobiales</taxon>
        <taxon>Xanthobacteraceae</taxon>
        <taxon>Labrys</taxon>
    </lineage>
</organism>
<dbReference type="InterPro" id="IPR013022">
    <property type="entry name" value="Xyl_isomerase-like_TIM-brl"/>
</dbReference>
<feature type="domain" description="Xylose isomerase-like TIM barrel" evidence="1">
    <location>
        <begin position="25"/>
        <end position="244"/>
    </location>
</feature>
<comment type="caution">
    <text evidence="2">The sequence shown here is derived from an EMBL/GenBank/DDBJ whole genome shotgun (WGS) entry which is preliminary data.</text>
</comment>
<keyword evidence="2" id="KW-0413">Isomerase</keyword>
<dbReference type="GO" id="GO:0016853">
    <property type="term" value="F:isomerase activity"/>
    <property type="evidence" value="ECO:0007669"/>
    <property type="project" value="UniProtKB-KW"/>
</dbReference>
<evidence type="ECO:0000313" key="2">
    <source>
        <dbReference type="EMBL" id="MDQ0474751.1"/>
    </source>
</evidence>
<dbReference type="Pfam" id="PF01261">
    <property type="entry name" value="AP_endonuc_2"/>
    <property type="match status" value="1"/>
</dbReference>
<dbReference type="InterPro" id="IPR050312">
    <property type="entry name" value="IolE/XylAMocC-like"/>
</dbReference>
<dbReference type="Gene3D" id="3.20.20.150">
    <property type="entry name" value="Divalent-metal-dependent TIM barrel enzymes"/>
    <property type="match status" value="1"/>
</dbReference>
<dbReference type="Proteomes" id="UP001242480">
    <property type="component" value="Unassembled WGS sequence"/>
</dbReference>